<dbReference type="Proteomes" id="UP001430848">
    <property type="component" value="Unassembled WGS sequence"/>
</dbReference>
<dbReference type="Pfam" id="PF22893">
    <property type="entry name" value="ULD_2"/>
    <property type="match status" value="1"/>
</dbReference>
<name>A0ABR1P928_DIAER</name>
<gene>
    <name evidence="3" type="ORF">SLS63_006246</name>
</gene>
<dbReference type="InterPro" id="IPR054464">
    <property type="entry name" value="ULD_fung"/>
</dbReference>
<sequence length="393" mass="43956">MEAIGAAASVIAIVEIVGRVSASAASFMRDIKDARKDMIQVRKDMSDLSTVLNMVAEDLDHHGHDSSSRADAMPHSQRHIVGIAHSCGAVLLKIETVLREGRSRFAWVTSGRERVDRLRARLEMCKLSLDVALDYRTMVVVHGIKEDNTRIVGDLSAIQRDVALLLSKVDNIERKATGARESLDDTAFPDGVMLDRFLNECRSDAQTVLDSIEYQQDQDFENVAPQDMEEMIKSSYPHGPADAEGLKRGRLTLYHPSQAVSPASWDDFVAGVRSVTLEVLSDPINFKDAIGRKFRFPWNLGIKDLVKKAFLHVEVIGPRVQQGCYDLLGPDNTIIRGFEWEHVIEPGMRINMRMWPSNKTPDGIIRTQDMRPGYRASPQEQRPPARASQPSMV</sequence>
<keyword evidence="4" id="KW-1185">Reference proteome</keyword>
<evidence type="ECO:0000256" key="1">
    <source>
        <dbReference type="SAM" id="MobiDB-lite"/>
    </source>
</evidence>
<proteinExistence type="predicted"/>
<feature type="region of interest" description="Disordered" evidence="1">
    <location>
        <begin position="365"/>
        <end position="393"/>
    </location>
</feature>
<feature type="domain" description="Ubiquitin-like" evidence="2">
    <location>
        <begin position="281"/>
        <end position="357"/>
    </location>
</feature>
<evidence type="ECO:0000313" key="3">
    <source>
        <dbReference type="EMBL" id="KAK7729373.1"/>
    </source>
</evidence>
<evidence type="ECO:0000313" key="4">
    <source>
        <dbReference type="Proteomes" id="UP001430848"/>
    </source>
</evidence>
<protein>
    <recommendedName>
        <fullName evidence="2">Ubiquitin-like domain-containing protein</fullName>
    </recommendedName>
</protein>
<organism evidence="3 4">
    <name type="scientific">Diaporthe eres</name>
    <name type="common">Phomopsis oblonga</name>
    <dbReference type="NCBI Taxonomy" id="83184"/>
    <lineage>
        <taxon>Eukaryota</taxon>
        <taxon>Fungi</taxon>
        <taxon>Dikarya</taxon>
        <taxon>Ascomycota</taxon>
        <taxon>Pezizomycotina</taxon>
        <taxon>Sordariomycetes</taxon>
        <taxon>Sordariomycetidae</taxon>
        <taxon>Diaporthales</taxon>
        <taxon>Diaporthaceae</taxon>
        <taxon>Diaporthe</taxon>
        <taxon>Diaporthe eres species complex</taxon>
    </lineage>
</organism>
<dbReference type="EMBL" id="JAKNSF020000029">
    <property type="protein sequence ID" value="KAK7729373.1"/>
    <property type="molecule type" value="Genomic_DNA"/>
</dbReference>
<evidence type="ECO:0000259" key="2">
    <source>
        <dbReference type="Pfam" id="PF22893"/>
    </source>
</evidence>
<accession>A0ABR1P928</accession>
<comment type="caution">
    <text evidence="3">The sequence shown here is derived from an EMBL/GenBank/DDBJ whole genome shotgun (WGS) entry which is preliminary data.</text>
</comment>
<reference evidence="3 4" key="1">
    <citation type="submission" date="2024-02" db="EMBL/GenBank/DDBJ databases">
        <title>De novo assembly and annotation of 12 fungi associated with fruit tree decline syndrome in Ontario, Canada.</title>
        <authorList>
            <person name="Sulman M."/>
            <person name="Ellouze W."/>
            <person name="Ilyukhin E."/>
        </authorList>
    </citation>
    <scope>NUCLEOTIDE SEQUENCE [LARGE SCALE GENOMIC DNA]</scope>
    <source>
        <strain evidence="3 4">M169</strain>
    </source>
</reference>